<keyword evidence="1" id="KW-0472">Membrane</keyword>
<dbReference type="GO" id="GO:0046464">
    <property type="term" value="P:acylglycerol catabolic process"/>
    <property type="evidence" value="ECO:0007669"/>
    <property type="project" value="TreeGrafter"/>
</dbReference>
<dbReference type="PANTHER" id="PTHR43798:SF33">
    <property type="entry name" value="HYDROLASE, PUTATIVE (AFU_ORTHOLOGUE AFUA_2G14860)-RELATED"/>
    <property type="match status" value="1"/>
</dbReference>
<dbReference type="Gene3D" id="3.40.50.1820">
    <property type="entry name" value="alpha/beta hydrolase"/>
    <property type="match status" value="2"/>
</dbReference>
<dbReference type="GO" id="GO:0047372">
    <property type="term" value="F:monoacylglycerol lipase activity"/>
    <property type="evidence" value="ECO:0007669"/>
    <property type="project" value="TreeGrafter"/>
</dbReference>
<sequence>MSVSLTTYIISILVAVLAVVYIMYPVPALTPEIEEWRNSGKYLKFKSFYIFYKVVKGRSDQGGTLLTIHGFPTSSHDWVKILDLGLLKNVQQVIFFDMLGYGLSQKPRNYDFSIMEQADIAEAILNHLDIKEFHVLAHDYGDTVALEMLARLINYIAERSKYKERWVGALVGAKSPDPVNPRQFIDHYKKTVPNPSITVLPDHIGHYPQWEAPQEFITAYNTFLQKQLK</sequence>
<evidence type="ECO:0000259" key="2">
    <source>
        <dbReference type="Pfam" id="PF00561"/>
    </source>
</evidence>
<feature type="transmembrane region" description="Helical" evidence="1">
    <location>
        <begin position="6"/>
        <end position="24"/>
    </location>
</feature>
<feature type="domain" description="AB hydrolase-1" evidence="2">
    <location>
        <begin position="64"/>
        <end position="151"/>
    </location>
</feature>
<evidence type="ECO:0000313" key="3">
    <source>
        <dbReference type="EMBL" id="KAK3101099.1"/>
    </source>
</evidence>
<keyword evidence="1" id="KW-0812">Transmembrane</keyword>
<evidence type="ECO:0000313" key="4">
    <source>
        <dbReference type="Proteomes" id="UP001186944"/>
    </source>
</evidence>
<dbReference type="Proteomes" id="UP001186944">
    <property type="component" value="Unassembled WGS sequence"/>
</dbReference>
<organism evidence="3 4">
    <name type="scientific">Pinctada imbricata</name>
    <name type="common">Atlantic pearl-oyster</name>
    <name type="synonym">Pinctada martensii</name>
    <dbReference type="NCBI Taxonomy" id="66713"/>
    <lineage>
        <taxon>Eukaryota</taxon>
        <taxon>Metazoa</taxon>
        <taxon>Spiralia</taxon>
        <taxon>Lophotrochozoa</taxon>
        <taxon>Mollusca</taxon>
        <taxon>Bivalvia</taxon>
        <taxon>Autobranchia</taxon>
        <taxon>Pteriomorphia</taxon>
        <taxon>Pterioida</taxon>
        <taxon>Pterioidea</taxon>
        <taxon>Pteriidae</taxon>
        <taxon>Pinctada</taxon>
    </lineage>
</organism>
<dbReference type="Pfam" id="PF00561">
    <property type="entry name" value="Abhydrolase_1"/>
    <property type="match status" value="1"/>
</dbReference>
<protein>
    <recommendedName>
        <fullName evidence="2">AB hydrolase-1 domain-containing protein</fullName>
    </recommendedName>
</protein>
<comment type="caution">
    <text evidence="3">The sequence shown here is derived from an EMBL/GenBank/DDBJ whole genome shotgun (WGS) entry which is preliminary data.</text>
</comment>
<dbReference type="SUPFAM" id="SSF53474">
    <property type="entry name" value="alpha/beta-Hydrolases"/>
    <property type="match status" value="1"/>
</dbReference>
<dbReference type="InterPro" id="IPR050266">
    <property type="entry name" value="AB_hydrolase_sf"/>
</dbReference>
<keyword evidence="4" id="KW-1185">Reference proteome</keyword>
<dbReference type="AlphaFoldDB" id="A0AA89C4P3"/>
<gene>
    <name evidence="3" type="ORF">FSP39_000929</name>
</gene>
<dbReference type="InterPro" id="IPR029058">
    <property type="entry name" value="AB_hydrolase_fold"/>
</dbReference>
<proteinExistence type="predicted"/>
<name>A0AA89C4P3_PINIB</name>
<reference evidence="3" key="1">
    <citation type="submission" date="2019-08" db="EMBL/GenBank/DDBJ databases">
        <title>The improved chromosome-level genome for the pearl oyster Pinctada fucata martensii using PacBio sequencing and Hi-C.</title>
        <authorList>
            <person name="Zheng Z."/>
        </authorList>
    </citation>
    <scope>NUCLEOTIDE SEQUENCE</scope>
    <source>
        <strain evidence="3">ZZ-2019</strain>
        <tissue evidence="3">Adductor muscle</tissue>
    </source>
</reference>
<accession>A0AA89C4P3</accession>
<keyword evidence="1" id="KW-1133">Transmembrane helix</keyword>
<evidence type="ECO:0000256" key="1">
    <source>
        <dbReference type="SAM" id="Phobius"/>
    </source>
</evidence>
<dbReference type="InterPro" id="IPR000073">
    <property type="entry name" value="AB_hydrolase_1"/>
</dbReference>
<dbReference type="GO" id="GO:0016020">
    <property type="term" value="C:membrane"/>
    <property type="evidence" value="ECO:0007669"/>
    <property type="project" value="TreeGrafter"/>
</dbReference>
<dbReference type="EMBL" id="VSWD01000005">
    <property type="protein sequence ID" value="KAK3101099.1"/>
    <property type="molecule type" value="Genomic_DNA"/>
</dbReference>
<dbReference type="PANTHER" id="PTHR43798">
    <property type="entry name" value="MONOACYLGLYCEROL LIPASE"/>
    <property type="match status" value="1"/>
</dbReference>